<dbReference type="OrthoDB" id="10017659at2759"/>
<dbReference type="GO" id="GO:0016579">
    <property type="term" value="P:protein deubiquitination"/>
    <property type="evidence" value="ECO:0007669"/>
    <property type="project" value="TreeGrafter"/>
</dbReference>
<dbReference type="EnsemblMetazoa" id="SCAU016130-RA">
    <property type="protein sequence ID" value="SCAU016130-PA"/>
    <property type="gene ID" value="SCAU016130"/>
</dbReference>
<feature type="compositionally biased region" description="Polar residues" evidence="1">
    <location>
        <begin position="529"/>
        <end position="538"/>
    </location>
</feature>
<gene>
    <name evidence="4" type="primary">106087820</name>
</gene>
<dbReference type="AlphaFoldDB" id="A0A1I8QDK0"/>
<dbReference type="Pfam" id="PF02338">
    <property type="entry name" value="OTU"/>
    <property type="match status" value="1"/>
</dbReference>
<feature type="compositionally biased region" description="Polar residues" evidence="1">
    <location>
        <begin position="973"/>
        <end position="1008"/>
    </location>
</feature>
<keyword evidence="5" id="KW-1185">Reference proteome</keyword>
<protein>
    <recommendedName>
        <fullName evidence="6">OTU domain-containing protein</fullName>
    </recommendedName>
</protein>
<reference evidence="4 5" key="1">
    <citation type="submission" date="2015-05" db="EMBL/GenBank/DDBJ databases">
        <authorList>
            <person name="Wilson R.K."/>
            <person name="Warren W.C."/>
            <person name="Olafson P."/>
        </authorList>
    </citation>
    <scope>NUCLEOTIDE SEQUENCE [LARGE SCALE GENOMIC DNA]</scope>
    <source>
        <strain evidence="4 5">USDA</strain>
    </source>
</reference>
<dbReference type="STRING" id="35570.A0A1I8QDK0"/>
<evidence type="ECO:0000313" key="5">
    <source>
        <dbReference type="Proteomes" id="UP000095300"/>
    </source>
</evidence>
<dbReference type="InterPro" id="IPR050704">
    <property type="entry name" value="Peptidase_C85-like"/>
</dbReference>
<feature type="region of interest" description="Disordered" evidence="1">
    <location>
        <begin position="1202"/>
        <end position="1270"/>
    </location>
</feature>
<feature type="compositionally biased region" description="Polar residues" evidence="1">
    <location>
        <begin position="1202"/>
        <end position="1213"/>
    </location>
</feature>
<reference evidence="4" key="2">
    <citation type="submission" date="2020-05" db="UniProtKB">
        <authorList>
            <consortium name="EnsemblMetazoa"/>
        </authorList>
    </citation>
    <scope>IDENTIFICATION</scope>
    <source>
        <strain evidence="4">USDA</strain>
    </source>
</reference>
<dbReference type="EnsemblMetazoa" id="SCAU016130-RB">
    <property type="protein sequence ID" value="SCAU016130-PB"/>
    <property type="gene ID" value="SCAU016130"/>
</dbReference>
<feature type="compositionally biased region" description="Low complexity" evidence="1">
    <location>
        <begin position="872"/>
        <end position="896"/>
    </location>
</feature>
<dbReference type="KEGG" id="scac:106087820"/>
<dbReference type="InterPro" id="IPR049770">
    <property type="entry name" value="OTU_Tudor"/>
</dbReference>
<evidence type="ECO:0000259" key="2">
    <source>
        <dbReference type="PROSITE" id="PS50304"/>
    </source>
</evidence>
<evidence type="ECO:0008006" key="6">
    <source>
        <dbReference type="Google" id="ProtNLM"/>
    </source>
</evidence>
<feature type="region of interest" description="Disordered" evidence="1">
    <location>
        <begin position="693"/>
        <end position="752"/>
    </location>
</feature>
<evidence type="ECO:0000256" key="1">
    <source>
        <dbReference type="SAM" id="MobiDB-lite"/>
    </source>
</evidence>
<evidence type="ECO:0000313" key="4">
    <source>
        <dbReference type="EnsemblMetazoa" id="SCAU016130-PB"/>
    </source>
</evidence>
<feature type="region of interest" description="Disordered" evidence="1">
    <location>
        <begin position="516"/>
        <end position="558"/>
    </location>
</feature>
<dbReference type="GO" id="GO:0061578">
    <property type="term" value="F:K63-linked deubiquitinase activity"/>
    <property type="evidence" value="ECO:0007669"/>
    <property type="project" value="TreeGrafter"/>
</dbReference>
<dbReference type="EnsemblMetazoa" id="SCAU016130-RD">
    <property type="protein sequence ID" value="SCAU016130-PD"/>
    <property type="gene ID" value="SCAU016130"/>
</dbReference>
<organism evidence="4 5">
    <name type="scientific">Stomoxys calcitrans</name>
    <name type="common">Stable fly</name>
    <name type="synonym">Conops calcitrans</name>
    <dbReference type="NCBI Taxonomy" id="35570"/>
    <lineage>
        <taxon>Eukaryota</taxon>
        <taxon>Metazoa</taxon>
        <taxon>Ecdysozoa</taxon>
        <taxon>Arthropoda</taxon>
        <taxon>Hexapoda</taxon>
        <taxon>Insecta</taxon>
        <taxon>Pterygota</taxon>
        <taxon>Neoptera</taxon>
        <taxon>Endopterygota</taxon>
        <taxon>Diptera</taxon>
        <taxon>Brachycera</taxon>
        <taxon>Muscomorpha</taxon>
        <taxon>Muscoidea</taxon>
        <taxon>Muscidae</taxon>
        <taxon>Stomoxys</taxon>
    </lineage>
</organism>
<feature type="domain" description="Tudor" evidence="2">
    <location>
        <begin position="346"/>
        <end position="407"/>
    </location>
</feature>
<feature type="domain" description="OTU" evidence="3">
    <location>
        <begin position="26"/>
        <end position="148"/>
    </location>
</feature>
<feature type="compositionally biased region" description="Low complexity" evidence="1">
    <location>
        <begin position="938"/>
        <end position="959"/>
    </location>
</feature>
<dbReference type="PANTHER" id="PTHR12419:SF115">
    <property type="entry name" value="PROTEIN OVARIAN TUMOR LOCUS-RELATED"/>
    <property type="match status" value="1"/>
</dbReference>
<accession>A0A1I8QDK0</accession>
<dbReference type="InterPro" id="IPR002999">
    <property type="entry name" value="Tudor"/>
</dbReference>
<dbReference type="VEuPathDB" id="VectorBase:SCAU016130"/>
<dbReference type="Gene3D" id="3.90.70.80">
    <property type="match status" value="1"/>
</dbReference>
<evidence type="ECO:0000259" key="3">
    <source>
        <dbReference type="PROSITE" id="PS50802"/>
    </source>
</evidence>
<feature type="compositionally biased region" description="Polar residues" evidence="1">
    <location>
        <begin position="712"/>
        <end position="749"/>
    </location>
</feature>
<dbReference type="GO" id="GO:0004843">
    <property type="term" value="F:cysteine-type deubiquitinase activity"/>
    <property type="evidence" value="ECO:0007669"/>
    <property type="project" value="TreeGrafter"/>
</dbReference>
<sequence length="1270" mass="141298">MQQRQFTSGSRQAPDPYDQFLEEHQFYRKHTARDASCLFRVISEQMYDTQLHHLAIREKCVTYMRRHRQFFEHLVDRDYDEYLDDMSKPKTYGTLLELQAAGSLFARNVILFEPFDLGKYFTDHRSYFKDVFRVFYTPERHFDSVFTSEYIQEAAICQSICYEILYKDLFKLPDVAFAVEQMLHGPNFENMEYTTTTNEEGYATRLYLNDGREFELDLPQNTNCILENFKLCHFHYTNFPRFSDDLQRGLKEAHHEDNEKNTLLIQRTAESFLPKKYMSCVRQLLQESITPFPYKVAKALDPNMYRNIEFDSWNEMRKEMKLQNWYNGDSNFKFVHCQKTKRVRKIFQVGAKCHVKLRKSEQDLYTCHIQEIAVDRGQCIVFVEQLGEKRLVPYENLSPLPPDQFKPWTVPYRFQRHMQKFSSVRFPRQYNNYRFKFNSTTEHHHHHQQFCGNGMMDNDSCGGNSSDYINEDDPKRSHYYCTTSYYKLKQYTHLENFRAQTVEFCTMPLTVEHTGGGVGRNDGGESAEKNGQQRTGDANENNRSSLRSSNSNDIGKMGSGETTAVAVYNGVGEDQDGVTTMGYAVQHGEGIYELDPYNPNAGAAVYMPDLQCVYPTYAAYTHTISGQPEEIYGYYSYDPSMAPAPAYVSPMNGYYYGPAPPGGFVSSASANQYIGNPQPIGIPAPAQNVPVYAQAPPPHYNPGAGSGAANCPTIQVSGSVPSGNFQSSSQQNTPSSRRGVNHNSSNTPVSGRINYDARKSYKTNGGDLPTDAATLRFFYNLGLDYYHQKQAARAQAGASHENNEPTKVAEMNSEDTAESVANDLQNIRLDENANQVVTDTKPDANNNNIVVEAAASNAAVSNVEKPRPVPPNNNNNNNRHLNTGNAITTTTGGTKNNPRRYSSRCFNNKDRPMQHQRHHVNSNLHVPPPPPTSYNTGHHQQQQHPHQQSSRNNGGNNSNHKNIPVNMGGGGYQTSTTPNSSRGPSHPPHQSQLQAPISVSDNSAQTSPMGGFDDAFAAKDSHNCNTPTSNNSNINPVAPYGVYGRAGTGEQMSEGGLYSGGSYGIPLAGNAGGIMVPVAMTSNTGPPPPYGIYAPHHAPPGYQATGVHPNFMNGSIHFTPPQPSMPPVPGMANSTASGSDTTETNAMDMMNGLAPLPCPSYPPPPLPYYYASGSMPPVNGGGPSAANGGVHLVAHMVPPPTSTNHTPMQQPFSTPHHPISPQGYYLPPPPPPPLAQQMPPTPQLQQPPIMTNNPNNNCARPDMAALNNNE</sequence>
<dbReference type="SUPFAM" id="SSF54001">
    <property type="entry name" value="Cysteine proteinases"/>
    <property type="match status" value="1"/>
</dbReference>
<name>A0A1I8QDK0_STOCA</name>
<dbReference type="InterPro" id="IPR038765">
    <property type="entry name" value="Papain-like_cys_pep_sf"/>
</dbReference>
<dbReference type="InterPro" id="IPR003323">
    <property type="entry name" value="OTU_dom"/>
</dbReference>
<dbReference type="PROSITE" id="PS50304">
    <property type="entry name" value="TUDOR"/>
    <property type="match status" value="1"/>
</dbReference>
<dbReference type="Proteomes" id="UP000095300">
    <property type="component" value="Unassembled WGS sequence"/>
</dbReference>
<proteinExistence type="predicted"/>
<dbReference type="PROSITE" id="PS50802">
    <property type="entry name" value="OTU"/>
    <property type="match status" value="1"/>
</dbReference>
<feature type="compositionally biased region" description="Low complexity" evidence="1">
    <location>
        <begin position="1023"/>
        <end position="1032"/>
    </location>
</feature>
<dbReference type="InterPro" id="IPR049769">
    <property type="entry name" value="OTU_OTU"/>
</dbReference>
<dbReference type="EnsemblMetazoa" id="SCAU016130-RC">
    <property type="protein sequence ID" value="SCAU016130-PC"/>
    <property type="gene ID" value="SCAU016130"/>
</dbReference>
<feature type="compositionally biased region" description="Pro residues" evidence="1">
    <location>
        <begin position="1226"/>
        <end position="1242"/>
    </location>
</feature>
<feature type="region of interest" description="Disordered" evidence="1">
    <location>
        <begin position="857"/>
        <end position="1032"/>
    </location>
</feature>
<dbReference type="CDD" id="cd22753">
    <property type="entry name" value="OTU_ALG13-like"/>
    <property type="match status" value="1"/>
</dbReference>
<dbReference type="PANTHER" id="PTHR12419">
    <property type="entry name" value="OTU DOMAIN CONTAINING PROTEIN"/>
    <property type="match status" value="1"/>
</dbReference>
<dbReference type="CDD" id="cd20380">
    <property type="entry name" value="Tudor_TDRD13-like"/>
    <property type="match status" value="1"/>
</dbReference>
<feature type="compositionally biased region" description="Low complexity" evidence="1">
    <location>
        <begin position="539"/>
        <end position="552"/>
    </location>
</feature>
<feature type="compositionally biased region" description="Polar residues" evidence="1">
    <location>
        <begin position="1249"/>
        <end position="1258"/>
    </location>
</feature>